<comment type="subcellular location">
    <subcellularLocation>
        <location evidence="1">Cell inner membrane</location>
        <topology evidence="1">Lipid-anchor</topology>
    </subcellularLocation>
</comment>
<accession>A0ABU6D2N3</accession>
<feature type="compositionally biased region" description="Low complexity" evidence="3">
    <location>
        <begin position="407"/>
        <end position="426"/>
    </location>
</feature>
<evidence type="ECO:0000256" key="2">
    <source>
        <dbReference type="ARBA" id="ARBA00009477"/>
    </source>
</evidence>
<feature type="chain" id="PRO_5047456031" evidence="4">
    <location>
        <begin position="24"/>
        <end position="426"/>
    </location>
</feature>
<feature type="domain" description="Multidrug resistance protein MdtA-like beta-barrel" evidence="7">
    <location>
        <begin position="207"/>
        <end position="294"/>
    </location>
</feature>
<dbReference type="Gene3D" id="2.40.30.170">
    <property type="match status" value="1"/>
</dbReference>
<dbReference type="InterPro" id="IPR058625">
    <property type="entry name" value="MdtA-like_BSH"/>
</dbReference>
<comment type="caution">
    <text evidence="9">The sequence shown here is derived from an EMBL/GenBank/DDBJ whole genome shotgun (WGS) entry which is preliminary data.</text>
</comment>
<dbReference type="Pfam" id="PF25917">
    <property type="entry name" value="BSH_RND"/>
    <property type="match status" value="1"/>
</dbReference>
<evidence type="ECO:0000259" key="7">
    <source>
        <dbReference type="Pfam" id="PF25944"/>
    </source>
</evidence>
<dbReference type="InterPro" id="IPR006143">
    <property type="entry name" value="RND_pump_MFP"/>
</dbReference>
<proteinExistence type="inferred from homology"/>
<evidence type="ECO:0000259" key="5">
    <source>
        <dbReference type="Pfam" id="PF25876"/>
    </source>
</evidence>
<dbReference type="InterPro" id="IPR058624">
    <property type="entry name" value="MdtA-like_HH"/>
</dbReference>
<comment type="similarity">
    <text evidence="2">Belongs to the membrane fusion protein (MFP) (TC 8.A.1) family.</text>
</comment>
<feature type="region of interest" description="Disordered" evidence="3">
    <location>
        <begin position="383"/>
        <end position="426"/>
    </location>
</feature>
<dbReference type="Gene3D" id="2.40.50.100">
    <property type="match status" value="1"/>
</dbReference>
<protein>
    <submittedName>
        <fullName evidence="9">Efflux RND transporter periplasmic adaptor subunit</fullName>
    </submittedName>
</protein>
<name>A0ABU6D2N3_9GAMM</name>
<dbReference type="Proteomes" id="UP001308005">
    <property type="component" value="Unassembled WGS sequence"/>
</dbReference>
<dbReference type="Gene3D" id="2.40.420.20">
    <property type="match status" value="1"/>
</dbReference>
<keyword evidence="10" id="KW-1185">Reference proteome</keyword>
<dbReference type="InterPro" id="IPR058627">
    <property type="entry name" value="MdtA-like_C"/>
</dbReference>
<feature type="domain" description="Multidrug resistance protein MdtA-like barrel-sandwich hybrid" evidence="6">
    <location>
        <begin position="60"/>
        <end position="199"/>
    </location>
</feature>
<feature type="domain" description="Multidrug resistance protein MdtA-like C-terminal permuted SH3" evidence="8">
    <location>
        <begin position="300"/>
        <end position="370"/>
    </location>
</feature>
<evidence type="ECO:0000313" key="10">
    <source>
        <dbReference type="Proteomes" id="UP001308005"/>
    </source>
</evidence>
<evidence type="ECO:0000259" key="6">
    <source>
        <dbReference type="Pfam" id="PF25917"/>
    </source>
</evidence>
<organism evidence="9 10">
    <name type="scientific">Candidatus Thiothrix phosphatis</name>
    <dbReference type="NCBI Taxonomy" id="3112415"/>
    <lineage>
        <taxon>Bacteria</taxon>
        <taxon>Pseudomonadati</taxon>
        <taxon>Pseudomonadota</taxon>
        <taxon>Gammaproteobacteria</taxon>
        <taxon>Thiotrichales</taxon>
        <taxon>Thiotrichaceae</taxon>
        <taxon>Thiothrix</taxon>
    </lineage>
</organism>
<feature type="signal peptide" evidence="4">
    <location>
        <begin position="1"/>
        <end position="23"/>
    </location>
</feature>
<dbReference type="SUPFAM" id="SSF111369">
    <property type="entry name" value="HlyD-like secretion proteins"/>
    <property type="match status" value="1"/>
</dbReference>
<dbReference type="Gene3D" id="1.10.287.470">
    <property type="entry name" value="Helix hairpin bin"/>
    <property type="match status" value="1"/>
</dbReference>
<dbReference type="Pfam" id="PF25876">
    <property type="entry name" value="HH_MFP_RND"/>
    <property type="match status" value="1"/>
</dbReference>
<dbReference type="Pfam" id="PF25967">
    <property type="entry name" value="RND-MFP_C"/>
    <property type="match status" value="1"/>
</dbReference>
<dbReference type="PANTHER" id="PTHR30158">
    <property type="entry name" value="ACRA/E-RELATED COMPONENT OF DRUG EFFLUX TRANSPORTER"/>
    <property type="match status" value="1"/>
</dbReference>
<dbReference type="NCBIfam" id="TIGR01730">
    <property type="entry name" value="RND_mfp"/>
    <property type="match status" value="1"/>
</dbReference>
<evidence type="ECO:0000259" key="8">
    <source>
        <dbReference type="Pfam" id="PF25967"/>
    </source>
</evidence>
<dbReference type="Pfam" id="PF25944">
    <property type="entry name" value="Beta-barrel_RND"/>
    <property type="match status" value="1"/>
</dbReference>
<evidence type="ECO:0000313" key="9">
    <source>
        <dbReference type="EMBL" id="MEB4593072.1"/>
    </source>
</evidence>
<gene>
    <name evidence="9" type="ORF">VSS37_18980</name>
</gene>
<reference evidence="10" key="1">
    <citation type="submission" date="2023-07" db="EMBL/GenBank/DDBJ databases">
        <title>The carbon used by Thiothrix.</title>
        <authorList>
            <person name="Chen L."/>
        </authorList>
    </citation>
    <scope>NUCLEOTIDE SEQUENCE [LARGE SCALE GENOMIC DNA]</scope>
</reference>
<dbReference type="InterPro" id="IPR058626">
    <property type="entry name" value="MdtA-like_b-barrel"/>
</dbReference>
<keyword evidence="4" id="KW-0732">Signal</keyword>
<dbReference type="EMBL" id="JAYMYJ010000148">
    <property type="protein sequence ID" value="MEB4593072.1"/>
    <property type="molecule type" value="Genomic_DNA"/>
</dbReference>
<dbReference type="PROSITE" id="PS51257">
    <property type="entry name" value="PROKAR_LIPOPROTEIN"/>
    <property type="match status" value="1"/>
</dbReference>
<evidence type="ECO:0000256" key="1">
    <source>
        <dbReference type="ARBA" id="ARBA00004519"/>
    </source>
</evidence>
<evidence type="ECO:0000256" key="3">
    <source>
        <dbReference type="SAM" id="MobiDB-lite"/>
    </source>
</evidence>
<dbReference type="RefSeq" id="WP_324697732.1">
    <property type="nucleotide sequence ID" value="NZ_JAYMYJ010000148.1"/>
</dbReference>
<feature type="domain" description="Multidrug resistance protein MdtA-like alpha-helical hairpin" evidence="5">
    <location>
        <begin position="101"/>
        <end position="170"/>
    </location>
</feature>
<sequence length="426" mass="44716">MKFLTRITGIGLLLLLAACNQQGAGEAGGGQAPAQVSVMAAKSLDAPVSFEYTGQINGSNEVEIRARVTGIIDKRLYEEGSAVKAGQTLFQLDDAMFKAQVAQAEAALASARAQLQKAERDYARVAPLSSKQLLSQSQRDDAESAVDIAKAAVMQAQASLDSARINLGYTTIQSPISGVAGRASQREGSLVQAGGDSLLTTVAQTDPAYVDFGMAEGDFQNLRQALSSGKLTLPEGGFTVALKTPAGAPLEQTGQMNFQDYKVDAQTGNVAMRASIENPKRRLLPGQFVRVMLQGAHRPNAIVVPQRAVLDNPQGKYVYVMSKNEQGMDVALPHPVEAGEWVQMDGDLANGWILNSGIKEGDQVIVDGMARIFFPGMPVQVGAPEAAKPEHAAADTPPPAQGEKTEPAAAKPEPPAADTKPAGNGG</sequence>
<evidence type="ECO:0000256" key="4">
    <source>
        <dbReference type="SAM" id="SignalP"/>
    </source>
</evidence>